<reference evidence="2 3" key="1">
    <citation type="submission" date="2018-01" db="EMBL/GenBank/DDBJ databases">
        <title>Arthrobacter sp. nov., from glaciers in China.</title>
        <authorList>
            <person name="Liu Q."/>
            <person name="Xin Y.-H."/>
        </authorList>
    </citation>
    <scope>NUCLEOTIDE SEQUENCE [LARGE SCALE GENOMIC DNA]</scope>
    <source>
        <strain evidence="2 3">HLT2-12-2</strain>
    </source>
</reference>
<dbReference type="Pfam" id="PF00582">
    <property type="entry name" value="Usp"/>
    <property type="match status" value="1"/>
</dbReference>
<feature type="domain" description="UspA" evidence="1">
    <location>
        <begin position="13"/>
        <end position="157"/>
    </location>
</feature>
<dbReference type="AlphaFoldDB" id="A0A2S3ZUU1"/>
<dbReference type="OrthoDB" id="3213322at2"/>
<comment type="caution">
    <text evidence="2">The sequence shown here is derived from an EMBL/GenBank/DDBJ whole genome shotgun (WGS) entry which is preliminary data.</text>
</comment>
<dbReference type="InterPro" id="IPR006016">
    <property type="entry name" value="UspA"/>
</dbReference>
<protein>
    <submittedName>
        <fullName evidence="2">Universal stress protein</fullName>
    </submittedName>
</protein>
<proteinExistence type="predicted"/>
<evidence type="ECO:0000313" key="3">
    <source>
        <dbReference type="Proteomes" id="UP000237061"/>
    </source>
</evidence>
<dbReference type="InterPro" id="IPR014729">
    <property type="entry name" value="Rossmann-like_a/b/a_fold"/>
</dbReference>
<evidence type="ECO:0000313" key="2">
    <source>
        <dbReference type="EMBL" id="POH72869.1"/>
    </source>
</evidence>
<sequence>MVASMRIVSMPCVLVGVYPGQPAAVVHEGAKLADALGYPLVCAYSNPARYLVSEATDGSVTSASVDPDFADDADADFPTGLAIALAGQLATLHMPWRTLLLAGDPAQSLARCANTLAAGMIVVGTHGDAHTSLRQVFSHSVAARLARQQHRPVLVIPTHHRPPEPK</sequence>
<dbReference type="CDD" id="cd00293">
    <property type="entry name" value="USP-like"/>
    <property type="match status" value="1"/>
</dbReference>
<dbReference type="Gene3D" id="3.40.50.620">
    <property type="entry name" value="HUPs"/>
    <property type="match status" value="1"/>
</dbReference>
<dbReference type="EMBL" id="PPXC01000010">
    <property type="protein sequence ID" value="POH72869.1"/>
    <property type="molecule type" value="Genomic_DNA"/>
</dbReference>
<name>A0A2S3ZUU1_ARTGL</name>
<dbReference type="SUPFAM" id="SSF52402">
    <property type="entry name" value="Adenine nucleotide alpha hydrolases-like"/>
    <property type="match status" value="1"/>
</dbReference>
<accession>A0A2S3ZUU1</accession>
<keyword evidence="3" id="KW-1185">Reference proteome</keyword>
<evidence type="ECO:0000259" key="1">
    <source>
        <dbReference type="Pfam" id="PF00582"/>
    </source>
</evidence>
<dbReference type="Proteomes" id="UP000237061">
    <property type="component" value="Unassembled WGS sequence"/>
</dbReference>
<gene>
    <name evidence="2" type="ORF">CVS27_13435</name>
</gene>
<organism evidence="2 3">
    <name type="scientific">Arthrobacter glacialis</name>
    <dbReference type="NCBI Taxonomy" id="1664"/>
    <lineage>
        <taxon>Bacteria</taxon>
        <taxon>Bacillati</taxon>
        <taxon>Actinomycetota</taxon>
        <taxon>Actinomycetes</taxon>
        <taxon>Micrococcales</taxon>
        <taxon>Micrococcaceae</taxon>
        <taxon>Arthrobacter</taxon>
    </lineage>
</organism>